<dbReference type="PANTHER" id="PTHR34301:SF8">
    <property type="entry name" value="ATPASE DOMAIN-CONTAINING PROTEIN"/>
    <property type="match status" value="1"/>
</dbReference>
<dbReference type="PANTHER" id="PTHR34301">
    <property type="entry name" value="DNA-BINDING PROTEIN-RELATED"/>
    <property type="match status" value="1"/>
</dbReference>
<evidence type="ECO:0000313" key="2">
    <source>
        <dbReference type="EMBL" id="EAU00039.1"/>
    </source>
</evidence>
<dbReference type="InterPro" id="IPR027417">
    <property type="entry name" value="P-loop_NTPase"/>
</dbReference>
<dbReference type="OrthoDB" id="9805535at2"/>
<dbReference type="EMBL" id="CP000767">
    <property type="protein sequence ID" value="EAU00039.1"/>
    <property type="molecule type" value="Genomic_DNA"/>
</dbReference>
<dbReference type="GO" id="GO:0005524">
    <property type="term" value="F:ATP binding"/>
    <property type="evidence" value="ECO:0007669"/>
    <property type="project" value="InterPro"/>
</dbReference>
<protein>
    <submittedName>
        <fullName evidence="2">Archaeal ATPase family protein</fullName>
    </submittedName>
</protein>
<dbReference type="KEGG" id="ccv:CCV52592_0945"/>
<dbReference type="Gene3D" id="3.40.50.300">
    <property type="entry name" value="P-loop containing nucleotide triphosphate hydrolases"/>
    <property type="match status" value="1"/>
</dbReference>
<dbReference type="InterPro" id="IPR011579">
    <property type="entry name" value="ATPase_dom"/>
</dbReference>
<gene>
    <name evidence="2" type="ORF">CCV52592_0945</name>
</gene>
<proteinExistence type="predicted"/>
<name>A7GX71_CAMC5</name>
<dbReference type="Proteomes" id="UP000006380">
    <property type="component" value="Chromosome"/>
</dbReference>
<evidence type="ECO:0000313" key="3">
    <source>
        <dbReference type="Proteomes" id="UP000006380"/>
    </source>
</evidence>
<keyword evidence="3" id="KW-1185">Reference proteome</keyword>
<accession>A7GX71</accession>
<dbReference type="HOGENOM" id="CLU_053804_1_1_7"/>
<dbReference type="RefSeq" id="WP_011991997.1">
    <property type="nucleotide sequence ID" value="NC_009715.2"/>
</dbReference>
<dbReference type="SUPFAM" id="SSF52540">
    <property type="entry name" value="P-loop containing nucleoside triphosphate hydrolases"/>
    <property type="match status" value="1"/>
</dbReference>
<sequence length="364" mass="42317">MKNPFPFEALADGSTFYGREKELVQIYKFAKNSTNLLIYSKRRMGKTTLIKEFMRRQNSEFACIYSDIFDITCGEDFVRELLKNTAKSQEHTFKTTFNTLLSKLKRISFEITLDPNTYELSANPMIKNANFDEAMDDLFAMLTEISKGKKVVFIIDEFQQIAEFKQLKIDARLRKFMQQSKNISFVFLGSKRHVLTSLFSHKMPLFEMATHLELGGIEPNAAYEYAKEFLNVSCVQMKNLFDLCKSDTKLVQNILYFVYENEKTLDTNSVKLAFNTLLQSKDGAYRLLFDTFTSNQKKVLEMIVSQQKEYFKASVLSSHNISKTSVQAALKQLFVREIIDKEDGAYFVPETTFGFWLEKIFRDK</sequence>
<dbReference type="STRING" id="360105.CCV52592_0945"/>
<organism evidence="2 3">
    <name type="scientific">Campylobacter curvus (strain 525.92)</name>
    <dbReference type="NCBI Taxonomy" id="360105"/>
    <lineage>
        <taxon>Bacteria</taxon>
        <taxon>Pseudomonadati</taxon>
        <taxon>Campylobacterota</taxon>
        <taxon>Epsilonproteobacteria</taxon>
        <taxon>Campylobacterales</taxon>
        <taxon>Campylobacteraceae</taxon>
        <taxon>Campylobacter</taxon>
    </lineage>
</organism>
<dbReference type="Pfam" id="PF01637">
    <property type="entry name" value="ATPase_2"/>
    <property type="match status" value="1"/>
</dbReference>
<feature type="domain" description="ATPase" evidence="1">
    <location>
        <begin position="16"/>
        <end position="213"/>
    </location>
</feature>
<reference evidence="2" key="1">
    <citation type="submission" date="2016-07" db="EMBL/GenBank/DDBJ databases">
        <title>Comparative genomics of the Campylobacter concisus group.</title>
        <authorList>
            <person name="Miller W.G."/>
            <person name="Yee E."/>
            <person name="Chapman M.H."/>
            <person name="Huynh S."/>
            <person name="Bono J.L."/>
            <person name="On S.L.W."/>
            <person name="StLeger J."/>
            <person name="Foster G."/>
            <person name="Parker C.T."/>
        </authorList>
    </citation>
    <scope>NUCLEOTIDE SEQUENCE</scope>
    <source>
        <strain evidence="2">525.92</strain>
    </source>
</reference>
<evidence type="ECO:0000259" key="1">
    <source>
        <dbReference type="Pfam" id="PF01637"/>
    </source>
</evidence>
<dbReference type="AlphaFoldDB" id="A7GX71"/>